<accession>A0A562BPP6</accession>
<comment type="caution">
    <text evidence="2">The sequence shown here is derived from an EMBL/GenBank/DDBJ whole genome shotgun (WGS) entry which is preliminary data.</text>
</comment>
<feature type="chain" id="PRO_5022104225" description="Beta-barrel assembly machine subunit BamE" evidence="1">
    <location>
        <begin position="24"/>
        <end position="176"/>
    </location>
</feature>
<keyword evidence="3" id="KW-1185">Reference proteome</keyword>
<evidence type="ECO:0000256" key="1">
    <source>
        <dbReference type="SAM" id="SignalP"/>
    </source>
</evidence>
<name>A0A562BPP6_9BURK</name>
<gene>
    <name evidence="2" type="ORF">L602_000200001840</name>
</gene>
<proteinExistence type="predicted"/>
<dbReference type="EMBL" id="VLJN01000012">
    <property type="protein sequence ID" value="TWG86783.1"/>
    <property type="molecule type" value="Genomic_DNA"/>
</dbReference>
<evidence type="ECO:0000313" key="2">
    <source>
        <dbReference type="EMBL" id="TWG86783.1"/>
    </source>
</evidence>
<sequence>MATTTSFPLLRRALLIVAGLAAAACTVLQPVQTGQALLGSTEARVRATFGEPTDIYRLEDGTIRWIYSKQPLGQQSYAADFDSRGKLSSFRQMLTTPELYKAQVGVWTKRDVAERFGLPREPTLYFPRMQQEVWSYRFLHEDNWPSLFNFYFDNAGVLRRTQVSPDPLADPREGWM</sequence>
<reference evidence="2 3" key="1">
    <citation type="submission" date="2019-07" db="EMBL/GenBank/DDBJ databases">
        <title>Genome sequencing of lignin-degrading bacterial isolates.</title>
        <authorList>
            <person name="Gladden J."/>
        </authorList>
    </citation>
    <scope>NUCLEOTIDE SEQUENCE [LARGE SCALE GENOMIC DNA]</scope>
    <source>
        <strain evidence="2 3">J11</strain>
    </source>
</reference>
<dbReference type="AlphaFoldDB" id="A0A562BPP6"/>
<evidence type="ECO:0008006" key="4">
    <source>
        <dbReference type="Google" id="ProtNLM"/>
    </source>
</evidence>
<dbReference type="OrthoDB" id="8962020at2"/>
<protein>
    <recommendedName>
        <fullName evidence="4">Beta-barrel assembly machine subunit BamE</fullName>
    </recommendedName>
</protein>
<dbReference type="Proteomes" id="UP000318141">
    <property type="component" value="Unassembled WGS sequence"/>
</dbReference>
<organism evidence="2 3">
    <name type="scientific">Cupriavidus gilardii J11</name>
    <dbReference type="NCBI Taxonomy" id="936133"/>
    <lineage>
        <taxon>Bacteria</taxon>
        <taxon>Pseudomonadati</taxon>
        <taxon>Pseudomonadota</taxon>
        <taxon>Betaproteobacteria</taxon>
        <taxon>Burkholderiales</taxon>
        <taxon>Burkholderiaceae</taxon>
        <taxon>Cupriavidus</taxon>
    </lineage>
</organism>
<keyword evidence="1" id="KW-0732">Signal</keyword>
<evidence type="ECO:0000313" key="3">
    <source>
        <dbReference type="Proteomes" id="UP000318141"/>
    </source>
</evidence>
<feature type="signal peptide" evidence="1">
    <location>
        <begin position="1"/>
        <end position="23"/>
    </location>
</feature>